<dbReference type="GO" id="GO:0007155">
    <property type="term" value="P:cell adhesion"/>
    <property type="evidence" value="ECO:0007669"/>
    <property type="project" value="InterPro"/>
</dbReference>
<dbReference type="PANTHER" id="PTHR16676">
    <property type="entry name" value="SIGNAL TRANSDUCER CD24"/>
    <property type="match status" value="1"/>
</dbReference>
<dbReference type="GO" id="GO:0009897">
    <property type="term" value="C:external side of plasma membrane"/>
    <property type="evidence" value="ECO:0007669"/>
    <property type="project" value="TreeGrafter"/>
</dbReference>
<proteinExistence type="predicted"/>
<keyword evidence="4" id="KW-1185">Reference proteome</keyword>
<feature type="region of interest" description="Disordered" evidence="1">
    <location>
        <begin position="31"/>
        <end position="61"/>
    </location>
</feature>
<evidence type="ECO:0000313" key="3">
    <source>
        <dbReference type="Ensembl" id="ENSPMRP00000000500.1"/>
    </source>
</evidence>
<feature type="signal peptide" evidence="2">
    <location>
        <begin position="1"/>
        <end position="26"/>
    </location>
</feature>
<dbReference type="PANTHER" id="PTHR16676:SF0">
    <property type="entry name" value="SIGNAL TRANSDUCER CD24"/>
    <property type="match status" value="1"/>
</dbReference>
<evidence type="ECO:0000256" key="2">
    <source>
        <dbReference type="SAM" id="SignalP"/>
    </source>
</evidence>
<reference evidence="3" key="2">
    <citation type="submission" date="2025-08" db="UniProtKB">
        <authorList>
            <consortium name="Ensembl"/>
        </authorList>
    </citation>
    <scope>IDENTIFICATION</scope>
</reference>
<dbReference type="Ensembl" id="ENSPMRT00000000527.1">
    <property type="protein sequence ID" value="ENSPMRP00000000500.1"/>
    <property type="gene ID" value="ENSPMRG00000000376.1"/>
</dbReference>
<dbReference type="AlphaFoldDB" id="A0A670HMF1"/>
<dbReference type="GO" id="GO:0030296">
    <property type="term" value="F:protein tyrosine kinase activator activity"/>
    <property type="evidence" value="ECO:0007669"/>
    <property type="project" value="TreeGrafter"/>
</dbReference>
<dbReference type="GO" id="GO:0045121">
    <property type="term" value="C:membrane raft"/>
    <property type="evidence" value="ECO:0007669"/>
    <property type="project" value="TreeGrafter"/>
</dbReference>
<evidence type="ECO:0000256" key="1">
    <source>
        <dbReference type="SAM" id="MobiDB-lite"/>
    </source>
</evidence>
<name>A0A670HMF1_PODMU</name>
<dbReference type="OMA" id="TTKGHGN"/>
<organism evidence="3 4">
    <name type="scientific">Podarcis muralis</name>
    <name type="common">Wall lizard</name>
    <name type="synonym">Lacerta muralis</name>
    <dbReference type="NCBI Taxonomy" id="64176"/>
    <lineage>
        <taxon>Eukaryota</taxon>
        <taxon>Metazoa</taxon>
        <taxon>Chordata</taxon>
        <taxon>Craniata</taxon>
        <taxon>Vertebrata</taxon>
        <taxon>Euteleostomi</taxon>
        <taxon>Lepidosauria</taxon>
        <taxon>Squamata</taxon>
        <taxon>Bifurcata</taxon>
        <taxon>Unidentata</taxon>
        <taxon>Episquamata</taxon>
        <taxon>Laterata</taxon>
        <taxon>Lacertibaenia</taxon>
        <taxon>Lacertidae</taxon>
        <taxon>Podarcis</taxon>
    </lineage>
</organism>
<evidence type="ECO:0000313" key="4">
    <source>
        <dbReference type="Proteomes" id="UP000472272"/>
    </source>
</evidence>
<protein>
    <submittedName>
        <fullName evidence="3">Uncharacterized protein</fullName>
    </submittedName>
</protein>
<accession>A0A670HMF1</accession>
<dbReference type="GO" id="GO:0001775">
    <property type="term" value="P:cell activation"/>
    <property type="evidence" value="ECO:0007669"/>
    <property type="project" value="TreeGrafter"/>
</dbReference>
<reference evidence="3 4" key="1">
    <citation type="journal article" date="2019" name="Proc. Natl. Acad. Sci. U.S.A.">
        <title>Regulatory changes in pterin and carotenoid genes underlie balanced color polymorphisms in the wall lizard.</title>
        <authorList>
            <person name="Andrade P."/>
            <person name="Pinho C."/>
            <person name="Perez I de Lanuza G."/>
            <person name="Afonso S."/>
            <person name="Brejcha J."/>
            <person name="Rubin C.J."/>
            <person name="Wallerman O."/>
            <person name="Pereira P."/>
            <person name="Sabatino S.J."/>
            <person name="Bellati A."/>
            <person name="Pellitteri-Rosa D."/>
            <person name="Bosakova Z."/>
            <person name="Bunikis I."/>
            <person name="Carretero M.A."/>
            <person name="Feiner N."/>
            <person name="Marsik P."/>
            <person name="Pauperio F."/>
            <person name="Salvi D."/>
            <person name="Soler L."/>
            <person name="While G.M."/>
            <person name="Uller T."/>
            <person name="Font E."/>
            <person name="Andersson L."/>
            <person name="Carneiro M."/>
        </authorList>
    </citation>
    <scope>NUCLEOTIDE SEQUENCE</scope>
</reference>
<dbReference type="Pfam" id="PF14984">
    <property type="entry name" value="CD24"/>
    <property type="match status" value="1"/>
</dbReference>
<keyword evidence="2" id="KW-0732">Signal</keyword>
<dbReference type="Proteomes" id="UP000472272">
    <property type="component" value="Chromosome 3"/>
</dbReference>
<dbReference type="GO" id="GO:0022407">
    <property type="term" value="P:regulation of cell-cell adhesion"/>
    <property type="evidence" value="ECO:0007669"/>
    <property type="project" value="TreeGrafter"/>
</dbReference>
<dbReference type="InterPro" id="IPR028029">
    <property type="entry name" value="CD24"/>
</dbReference>
<feature type="chain" id="PRO_5025501961" evidence="2">
    <location>
        <begin position="27"/>
        <end position="102"/>
    </location>
</feature>
<reference evidence="3" key="3">
    <citation type="submission" date="2025-09" db="UniProtKB">
        <authorList>
            <consortium name="Ensembl"/>
        </authorList>
    </citation>
    <scope>IDENTIFICATION</scope>
</reference>
<sequence length="102" mass="10797">MGMALATWLSLGLLLLVLLLPTQTSGGNRTTLLAANNNSSPTSAPLSTLNNTTTKGHGSSLQSTTGLFVLTISLKKPWLGNFHHSLPSALNHLRWLDLPIPA</sequence>